<keyword evidence="13" id="KW-1185">Reference proteome</keyword>
<dbReference type="CDD" id="cd17546">
    <property type="entry name" value="REC_hyHK_CKI1_RcsC-like"/>
    <property type="match status" value="1"/>
</dbReference>
<dbReference type="GO" id="GO:0000160">
    <property type="term" value="P:phosphorelay signal transduction system"/>
    <property type="evidence" value="ECO:0007669"/>
    <property type="project" value="UniProtKB-KW"/>
</dbReference>
<feature type="domain" description="Response regulatory" evidence="11">
    <location>
        <begin position="23"/>
        <end position="139"/>
    </location>
</feature>
<evidence type="ECO:0000259" key="11">
    <source>
        <dbReference type="PROSITE" id="PS50110"/>
    </source>
</evidence>
<evidence type="ECO:0000256" key="2">
    <source>
        <dbReference type="ARBA" id="ARBA00022475"/>
    </source>
</evidence>
<keyword evidence="5" id="KW-0547">Nucleotide-binding</keyword>
<comment type="caution">
    <text evidence="12">The sequence shown here is derived from an EMBL/GenBank/DDBJ whole genome shotgun (WGS) entry which is preliminary data.</text>
</comment>
<keyword evidence="3 10" id="KW-0597">Phosphoprotein</keyword>
<sequence>MMKPRTIAGVCQQQVMSAIRGSRVLFVEDNEIHQTLLLDILARADIQVVLAEHGQQALTALSQQGVDLVLMDCQMPVMDGLEASRQIRQQPQYQALPIIALTAATETAEIEQALASGMNAVASKPVEPEQLFALLYQWLPDSAIRSASTSYLDRPRVIAFSEQSDQPIAAILTDFNSQCVPQMMALKKAAASGQPTALAAAAQQIEQAIGPIAEASFTAQAAQLAQQAEQLSAQQVNDICQQLISGYQQLIKDIRSWQQSLQDAEANHSEQATSALDLSALEGIDVEAGLKRCGGDAQVYRNLLVRFAEMYNEGLPEQSAELAGYIHGMKGAAAYLGITAIVDLAVSLEQQIAASGQPESGHLAQASTRIQQICRQLGNQL</sequence>
<protein>
    <submittedName>
        <fullName evidence="12">Response regulator</fullName>
    </submittedName>
</protein>
<dbReference type="GO" id="GO:0005886">
    <property type="term" value="C:plasma membrane"/>
    <property type="evidence" value="ECO:0007669"/>
    <property type="project" value="UniProtKB-SubCell"/>
</dbReference>
<keyword evidence="4" id="KW-0812">Transmembrane</keyword>
<dbReference type="AlphaFoldDB" id="A0A8J6QEW2"/>
<evidence type="ECO:0000256" key="9">
    <source>
        <dbReference type="ARBA" id="ARBA00023136"/>
    </source>
</evidence>
<evidence type="ECO:0000313" key="13">
    <source>
        <dbReference type="Proteomes" id="UP000638014"/>
    </source>
</evidence>
<dbReference type="Proteomes" id="UP000638014">
    <property type="component" value="Unassembled WGS sequence"/>
</dbReference>
<comment type="subcellular location">
    <subcellularLocation>
        <location evidence="1">Cell membrane</location>
        <topology evidence="1">Multi-pass membrane protein</topology>
    </subcellularLocation>
</comment>
<proteinExistence type="predicted"/>
<dbReference type="InterPro" id="IPR036641">
    <property type="entry name" value="HPT_dom_sf"/>
</dbReference>
<evidence type="ECO:0000256" key="6">
    <source>
        <dbReference type="ARBA" id="ARBA00022840"/>
    </source>
</evidence>
<organism evidence="12 13">
    <name type="scientific">Neiella litorisoli</name>
    <dbReference type="NCBI Taxonomy" id="2771431"/>
    <lineage>
        <taxon>Bacteria</taxon>
        <taxon>Pseudomonadati</taxon>
        <taxon>Pseudomonadota</taxon>
        <taxon>Gammaproteobacteria</taxon>
        <taxon>Alteromonadales</taxon>
        <taxon>Echinimonadaceae</taxon>
        <taxon>Neiella</taxon>
    </lineage>
</organism>
<dbReference type="InterPro" id="IPR001789">
    <property type="entry name" value="Sig_transdc_resp-reg_receiver"/>
</dbReference>
<dbReference type="Pfam" id="PF01627">
    <property type="entry name" value="Hpt"/>
    <property type="match status" value="1"/>
</dbReference>
<dbReference type="GO" id="GO:0004672">
    <property type="term" value="F:protein kinase activity"/>
    <property type="evidence" value="ECO:0007669"/>
    <property type="project" value="UniProtKB-ARBA"/>
</dbReference>
<dbReference type="RefSeq" id="WP_191143443.1">
    <property type="nucleotide sequence ID" value="NZ_JACXAF010000003.1"/>
</dbReference>
<dbReference type="PROSITE" id="PS50110">
    <property type="entry name" value="RESPONSE_REGULATORY"/>
    <property type="match status" value="1"/>
</dbReference>
<dbReference type="InterPro" id="IPR008207">
    <property type="entry name" value="Sig_transdc_His_kin_Hpt_dom"/>
</dbReference>
<dbReference type="GO" id="GO:0005524">
    <property type="term" value="F:ATP binding"/>
    <property type="evidence" value="ECO:0007669"/>
    <property type="project" value="UniProtKB-KW"/>
</dbReference>
<dbReference type="PANTHER" id="PTHR45339">
    <property type="entry name" value="HYBRID SIGNAL TRANSDUCTION HISTIDINE KINASE J"/>
    <property type="match status" value="1"/>
</dbReference>
<keyword evidence="9" id="KW-0472">Membrane</keyword>
<accession>A0A8J6QEW2</accession>
<dbReference type="SMART" id="SM00448">
    <property type="entry name" value="REC"/>
    <property type="match status" value="1"/>
</dbReference>
<keyword evidence="7" id="KW-1133">Transmembrane helix</keyword>
<reference evidence="12" key="1">
    <citation type="submission" date="2020-09" db="EMBL/GenBank/DDBJ databases">
        <title>A novel bacterium of genus Neiella, isolated from South China Sea.</title>
        <authorList>
            <person name="Huang H."/>
            <person name="Mo K."/>
            <person name="Hu Y."/>
        </authorList>
    </citation>
    <scope>NUCLEOTIDE SEQUENCE</scope>
    <source>
        <strain evidence="12">HB171785</strain>
    </source>
</reference>
<gene>
    <name evidence="12" type="ORF">IC617_02715</name>
</gene>
<evidence type="ECO:0000256" key="1">
    <source>
        <dbReference type="ARBA" id="ARBA00004651"/>
    </source>
</evidence>
<evidence type="ECO:0000256" key="4">
    <source>
        <dbReference type="ARBA" id="ARBA00022692"/>
    </source>
</evidence>
<evidence type="ECO:0000256" key="10">
    <source>
        <dbReference type="PROSITE-ProRule" id="PRU00169"/>
    </source>
</evidence>
<evidence type="ECO:0000313" key="12">
    <source>
        <dbReference type="EMBL" id="MBD1388329.1"/>
    </source>
</evidence>
<dbReference type="Gene3D" id="1.20.120.160">
    <property type="entry name" value="HPT domain"/>
    <property type="match status" value="1"/>
</dbReference>
<dbReference type="SUPFAM" id="SSF47226">
    <property type="entry name" value="Histidine-containing phosphotransfer domain, HPT domain"/>
    <property type="match status" value="2"/>
</dbReference>
<dbReference type="EMBL" id="JACXAF010000003">
    <property type="protein sequence ID" value="MBD1388329.1"/>
    <property type="molecule type" value="Genomic_DNA"/>
</dbReference>
<keyword evidence="2" id="KW-1003">Cell membrane</keyword>
<name>A0A8J6QEW2_9GAMM</name>
<dbReference type="SUPFAM" id="SSF52172">
    <property type="entry name" value="CheY-like"/>
    <property type="match status" value="1"/>
</dbReference>
<dbReference type="PANTHER" id="PTHR45339:SF1">
    <property type="entry name" value="HYBRID SIGNAL TRANSDUCTION HISTIDINE KINASE J"/>
    <property type="match status" value="1"/>
</dbReference>
<dbReference type="Gene3D" id="3.40.50.2300">
    <property type="match status" value="1"/>
</dbReference>
<dbReference type="InterPro" id="IPR011006">
    <property type="entry name" value="CheY-like_superfamily"/>
</dbReference>
<evidence type="ECO:0000256" key="8">
    <source>
        <dbReference type="ARBA" id="ARBA00023012"/>
    </source>
</evidence>
<dbReference type="Pfam" id="PF00072">
    <property type="entry name" value="Response_reg"/>
    <property type="match status" value="1"/>
</dbReference>
<feature type="modified residue" description="4-aspartylphosphate" evidence="10">
    <location>
        <position position="72"/>
    </location>
</feature>
<evidence type="ECO:0000256" key="5">
    <source>
        <dbReference type="ARBA" id="ARBA00022741"/>
    </source>
</evidence>
<evidence type="ECO:0000256" key="7">
    <source>
        <dbReference type="ARBA" id="ARBA00022989"/>
    </source>
</evidence>
<evidence type="ECO:0000256" key="3">
    <source>
        <dbReference type="ARBA" id="ARBA00022553"/>
    </source>
</evidence>
<keyword evidence="6" id="KW-0067">ATP-binding</keyword>
<keyword evidence="8" id="KW-0902">Two-component regulatory system</keyword>